<dbReference type="AlphaFoldDB" id="A0A510WH90"/>
<sequence length="50" mass="5670">MTNKIPKTKQAITNLVDLDTSLFETLMINKVIPTANVKKYQNPIVIAHFL</sequence>
<reference evidence="1 2" key="1">
    <citation type="submission" date="2019-07" db="EMBL/GenBank/DDBJ databases">
        <title>Whole genome shotgun sequence of Enterococcus thailandicus NBRC 101867.</title>
        <authorList>
            <person name="Hosoyama A."/>
            <person name="Uohara A."/>
            <person name="Ohji S."/>
            <person name="Ichikawa N."/>
        </authorList>
    </citation>
    <scope>NUCLEOTIDE SEQUENCE [LARGE SCALE GENOMIC DNA]</scope>
    <source>
        <strain evidence="1 2">NBRC 101867</strain>
    </source>
</reference>
<name>A0A510WH90_ENTTH</name>
<comment type="caution">
    <text evidence="1">The sequence shown here is derived from an EMBL/GenBank/DDBJ whole genome shotgun (WGS) entry which is preliminary data.</text>
</comment>
<dbReference type="Proteomes" id="UP000321361">
    <property type="component" value="Unassembled WGS sequence"/>
</dbReference>
<evidence type="ECO:0000313" key="1">
    <source>
        <dbReference type="EMBL" id="GEK37951.1"/>
    </source>
</evidence>
<protein>
    <submittedName>
        <fullName evidence="1">Uncharacterized protein</fullName>
    </submittedName>
</protein>
<evidence type="ECO:0000313" key="2">
    <source>
        <dbReference type="Proteomes" id="UP000321361"/>
    </source>
</evidence>
<dbReference type="EMBL" id="BJUG01000014">
    <property type="protein sequence ID" value="GEK37951.1"/>
    <property type="molecule type" value="Genomic_DNA"/>
</dbReference>
<gene>
    <name evidence="1" type="ORF">ETH01_22380</name>
</gene>
<organism evidence="1 2">
    <name type="scientific">Enterococcus thailandicus</name>
    <dbReference type="NCBI Taxonomy" id="417368"/>
    <lineage>
        <taxon>Bacteria</taxon>
        <taxon>Bacillati</taxon>
        <taxon>Bacillota</taxon>
        <taxon>Bacilli</taxon>
        <taxon>Lactobacillales</taxon>
        <taxon>Enterococcaceae</taxon>
        <taxon>Enterococcus</taxon>
    </lineage>
</organism>
<accession>A0A510WH90</accession>
<proteinExistence type="predicted"/>